<gene>
    <name evidence="1" type="ORF">P245_19805</name>
</gene>
<accession>A0A0E3BGN6</accession>
<evidence type="ECO:0000313" key="1">
    <source>
        <dbReference type="EMBL" id="KGG87699.1"/>
    </source>
</evidence>
<dbReference type="Proteomes" id="UP000029567">
    <property type="component" value="Unassembled WGS sequence"/>
</dbReference>
<organism evidence="1 2">
    <name type="scientific">Comamonas thiooxydans</name>
    <dbReference type="NCBI Taxonomy" id="363952"/>
    <lineage>
        <taxon>Bacteria</taxon>
        <taxon>Pseudomonadati</taxon>
        <taxon>Pseudomonadota</taxon>
        <taxon>Betaproteobacteria</taxon>
        <taxon>Burkholderiales</taxon>
        <taxon>Comamonadaceae</taxon>
        <taxon>Comamonas</taxon>
    </lineage>
</organism>
<dbReference type="AlphaFoldDB" id="A0A0E3BGN6"/>
<reference evidence="1 2" key="1">
    <citation type="submission" date="2013-09" db="EMBL/GenBank/DDBJ databases">
        <title>High correlation between genotypes and phenotypes of environmental bacteria Comamonas testosteroni strains.</title>
        <authorList>
            <person name="Liu L."/>
            <person name="Zhu W."/>
            <person name="Xia X."/>
            <person name="Xu B."/>
            <person name="Luo M."/>
            <person name="Wang G."/>
        </authorList>
    </citation>
    <scope>NUCLEOTIDE SEQUENCE [LARGE SCALE GENOMIC DNA]</scope>
    <source>
        <strain evidence="1 2">JL14</strain>
    </source>
</reference>
<dbReference type="RefSeq" id="WP_034381874.1">
    <property type="nucleotide sequence ID" value="NZ_AWTN01000106.1"/>
</dbReference>
<name>A0A0E3BGN6_9BURK</name>
<protein>
    <submittedName>
        <fullName evidence="1">Uncharacterized protein</fullName>
    </submittedName>
</protein>
<comment type="caution">
    <text evidence="1">The sequence shown here is derived from an EMBL/GenBank/DDBJ whole genome shotgun (WGS) entry which is preliminary data.</text>
</comment>
<evidence type="ECO:0000313" key="2">
    <source>
        <dbReference type="Proteomes" id="UP000029567"/>
    </source>
</evidence>
<dbReference type="EMBL" id="AWTN01000106">
    <property type="protein sequence ID" value="KGG87699.1"/>
    <property type="molecule type" value="Genomic_DNA"/>
</dbReference>
<proteinExistence type="predicted"/>
<sequence>MNAERRKKLEAIKERLTTLMGEASSLGDELAELRDEEQNYFDNMPEGLQGGVKGEKAQAAIDAMENVVGLLEDFAGIDSDELDTAAE</sequence>